<evidence type="ECO:0000256" key="2">
    <source>
        <dbReference type="ARBA" id="ARBA00022692"/>
    </source>
</evidence>
<dbReference type="HOGENOM" id="CLU_1593968_0_0_1"/>
<dbReference type="Proteomes" id="UP000007875">
    <property type="component" value="Unassembled WGS sequence"/>
</dbReference>
<sequence>MFYNELSSTYDVIIDDVTPSLSGSRFAVSTIVSNLGNPPSPHTPPLVTSTTRWTINDEHAPTVFTTTELLWKQTNQSQASSYWQWRTVCYTSVDRNHKHSSDVKISMLVSTNTAQKKEMLLNPILRSYLRMDVLGGSSYWTSRVVFGSVGDGGYNATRYLYWVRHTT</sequence>
<evidence type="ECO:0000256" key="4">
    <source>
        <dbReference type="ARBA" id="ARBA00022989"/>
    </source>
</evidence>
<evidence type="ECO:0000256" key="10">
    <source>
        <dbReference type="ARBA" id="ARBA00044960"/>
    </source>
</evidence>
<evidence type="ECO:0000256" key="3">
    <source>
        <dbReference type="ARBA" id="ARBA00022729"/>
    </source>
</evidence>
<evidence type="ECO:0000256" key="5">
    <source>
        <dbReference type="ARBA" id="ARBA00023136"/>
    </source>
</evidence>
<evidence type="ECO:0000256" key="1">
    <source>
        <dbReference type="ARBA" id="ARBA00010599"/>
    </source>
</evidence>
<keyword evidence="7" id="KW-0458">Lysosome</keyword>
<reference evidence="11" key="2">
    <citation type="submission" date="2025-08" db="UniProtKB">
        <authorList>
            <consortium name="Ensembl"/>
        </authorList>
    </citation>
    <scope>IDENTIFICATION</scope>
</reference>
<dbReference type="Ensembl" id="ENSCSAVT00000006809.1">
    <property type="protein sequence ID" value="ENSCSAVP00000006723.1"/>
    <property type="gene ID" value="ENSCSAVG00000004025.1"/>
</dbReference>
<comment type="function">
    <text evidence="8">Required to protect lysosomal transporter MFSD1 from lysosomal proteolysis and for MFSD1 lysosomal localization.</text>
</comment>
<comment type="similarity">
    <text evidence="1">Belongs to the GLMP family.</text>
</comment>
<name>H2YN21_CIOSA</name>
<accession>H2YN21</accession>
<dbReference type="AlphaFoldDB" id="H2YN21"/>
<reference evidence="12" key="1">
    <citation type="submission" date="2003-08" db="EMBL/GenBank/DDBJ databases">
        <authorList>
            <person name="Birren B."/>
            <person name="Nusbaum C."/>
            <person name="Abebe A."/>
            <person name="Abouelleil A."/>
            <person name="Adekoya E."/>
            <person name="Ait-zahra M."/>
            <person name="Allen N."/>
            <person name="Allen T."/>
            <person name="An P."/>
            <person name="Anderson M."/>
            <person name="Anderson S."/>
            <person name="Arachchi H."/>
            <person name="Armbruster J."/>
            <person name="Bachantsang P."/>
            <person name="Baldwin J."/>
            <person name="Barry A."/>
            <person name="Bayul T."/>
            <person name="Blitshsteyn B."/>
            <person name="Bloom T."/>
            <person name="Blye J."/>
            <person name="Boguslavskiy L."/>
            <person name="Borowsky M."/>
            <person name="Boukhgalter B."/>
            <person name="Brunache A."/>
            <person name="Butler J."/>
            <person name="Calixte N."/>
            <person name="Calvo S."/>
            <person name="Camarata J."/>
            <person name="Campo K."/>
            <person name="Chang J."/>
            <person name="Cheshatsang Y."/>
            <person name="Citroen M."/>
            <person name="Collymore A."/>
            <person name="Considine T."/>
            <person name="Cook A."/>
            <person name="Cooke P."/>
            <person name="Corum B."/>
            <person name="Cuomo C."/>
            <person name="David R."/>
            <person name="Dawoe T."/>
            <person name="Degray S."/>
            <person name="Dodge S."/>
            <person name="Dooley K."/>
            <person name="Dorje P."/>
            <person name="Dorjee K."/>
            <person name="Dorris L."/>
            <person name="Duffey N."/>
            <person name="Dupes A."/>
            <person name="Elkins T."/>
            <person name="Engels R."/>
            <person name="Erickson J."/>
            <person name="Farina A."/>
            <person name="Faro S."/>
            <person name="Ferreira P."/>
            <person name="Fischer H."/>
            <person name="Fitzgerald M."/>
            <person name="Foley K."/>
            <person name="Gage D."/>
            <person name="Galagan J."/>
            <person name="Gearin G."/>
            <person name="Gnerre S."/>
            <person name="Gnirke A."/>
            <person name="Goyette A."/>
            <person name="Graham J."/>
            <person name="Grandbois E."/>
            <person name="Gyaltsen K."/>
            <person name="Hafez N."/>
            <person name="Hagopian D."/>
            <person name="Hagos B."/>
            <person name="Hall J."/>
            <person name="Hatcher B."/>
            <person name="Heller A."/>
            <person name="Higgins H."/>
            <person name="Honan T."/>
            <person name="Horn A."/>
            <person name="Houde N."/>
            <person name="Hughes L."/>
            <person name="Hulme W."/>
            <person name="Husby E."/>
            <person name="Iliev I."/>
            <person name="Jaffe D."/>
            <person name="Jones C."/>
            <person name="Kamal M."/>
            <person name="Kamat A."/>
            <person name="Kamvysselis M."/>
            <person name="Karlsson E."/>
            <person name="Kells C."/>
            <person name="Kieu A."/>
            <person name="Kisner P."/>
            <person name="Kodira C."/>
            <person name="Kulbokas E."/>
            <person name="Labutti K."/>
            <person name="Lama D."/>
            <person name="Landers T."/>
            <person name="Leger J."/>
            <person name="Levine S."/>
            <person name="Lewis D."/>
            <person name="Lewis T."/>
            <person name="Lindblad-toh K."/>
            <person name="Liu X."/>
            <person name="Lokyitsang T."/>
            <person name="Lokyitsang Y."/>
            <person name="Lucien O."/>
            <person name="Lui A."/>
            <person name="Ma L.J."/>
            <person name="Mabbitt R."/>
            <person name="Macdonald J."/>
            <person name="Maclean C."/>
            <person name="Major J."/>
            <person name="Manning J."/>
            <person name="Marabella R."/>
            <person name="Maru K."/>
            <person name="Matthews C."/>
            <person name="Mauceli E."/>
            <person name="Mccarthy M."/>
            <person name="Mcdonough S."/>
            <person name="Mcghee T."/>
            <person name="Meldrim J."/>
            <person name="Meneus L."/>
            <person name="Mesirov J."/>
            <person name="Mihalev A."/>
            <person name="Mihova T."/>
            <person name="Mikkelsen T."/>
            <person name="Mlenga V."/>
            <person name="Moru K."/>
            <person name="Mozes J."/>
            <person name="Mulrain L."/>
            <person name="Munson G."/>
            <person name="Naylor J."/>
            <person name="Newes C."/>
            <person name="Nguyen C."/>
            <person name="Nguyen N."/>
            <person name="Nguyen T."/>
            <person name="Nicol R."/>
            <person name="Nielsen C."/>
            <person name="Nizzari M."/>
            <person name="Norbu C."/>
            <person name="Norbu N."/>
            <person name="O'donnell P."/>
            <person name="Okoawo O."/>
            <person name="O'leary S."/>
            <person name="Omotosho B."/>
            <person name="O'neill K."/>
            <person name="Osman S."/>
            <person name="Parker S."/>
            <person name="Perrin D."/>
            <person name="Phunkhang P."/>
            <person name="Piqani B."/>
            <person name="Purcell S."/>
            <person name="Rachupka T."/>
            <person name="Ramasamy U."/>
            <person name="Rameau R."/>
            <person name="Ray V."/>
            <person name="Raymond C."/>
            <person name="Retta R."/>
            <person name="Richardson S."/>
            <person name="Rise C."/>
            <person name="Rodriguez J."/>
            <person name="Rogers J."/>
            <person name="Rogov P."/>
            <person name="Rutman M."/>
            <person name="Schupbach R."/>
            <person name="Seaman C."/>
            <person name="Settipalli S."/>
            <person name="Sharpe T."/>
            <person name="Sheridan J."/>
            <person name="Sherpa N."/>
            <person name="Shi J."/>
            <person name="Smirnov S."/>
            <person name="Smith C."/>
            <person name="Sougnez C."/>
            <person name="Spencer B."/>
            <person name="Stalker J."/>
            <person name="Stange-thomann N."/>
            <person name="Stavropoulos S."/>
            <person name="Stetson K."/>
            <person name="Stone C."/>
            <person name="Stone S."/>
            <person name="Stubbs M."/>
            <person name="Talamas J."/>
            <person name="Tchuinga P."/>
            <person name="Tenzing P."/>
            <person name="Tesfaye S."/>
            <person name="Theodore J."/>
            <person name="Thoulutsang Y."/>
            <person name="Topham K."/>
            <person name="Towey S."/>
            <person name="Tsamla T."/>
            <person name="Tsomo N."/>
            <person name="Vallee D."/>
            <person name="Vassiliev H."/>
            <person name="Venkataraman V."/>
            <person name="Vinson J."/>
            <person name="Vo A."/>
            <person name="Wade C."/>
            <person name="Wang S."/>
            <person name="Wangchuk T."/>
            <person name="Wangdi T."/>
            <person name="Whittaker C."/>
            <person name="Wilkinson J."/>
            <person name="Wu Y."/>
            <person name="Wyman D."/>
            <person name="Yadav S."/>
            <person name="Yang S."/>
            <person name="Yang X."/>
            <person name="Yeager S."/>
            <person name="Yee E."/>
            <person name="Young G."/>
            <person name="Zainoun J."/>
            <person name="Zembeck L."/>
            <person name="Zimmer A."/>
            <person name="Zody M."/>
            <person name="Lander E."/>
        </authorList>
    </citation>
    <scope>NUCLEOTIDE SEQUENCE [LARGE SCALE GENOMIC DNA]</scope>
</reference>
<keyword evidence="3" id="KW-0732">Signal</keyword>
<keyword evidence="4" id="KW-1133">Transmembrane helix</keyword>
<dbReference type="InParanoid" id="H2YN21"/>
<evidence type="ECO:0000256" key="8">
    <source>
        <dbReference type="ARBA" id="ARBA00024176"/>
    </source>
</evidence>
<keyword evidence="5" id="KW-0472">Membrane</keyword>
<reference evidence="11" key="3">
    <citation type="submission" date="2025-09" db="UniProtKB">
        <authorList>
            <consortium name="Ensembl"/>
        </authorList>
    </citation>
    <scope>IDENTIFICATION</scope>
</reference>
<comment type="subcellular location">
    <subcellularLocation>
        <location evidence="9">Lysosome membrane</location>
        <topology evidence="9">Single-pass type I membrane protein</topology>
        <orientation evidence="9">Lumenal side</orientation>
    </subcellularLocation>
</comment>
<dbReference type="Pfam" id="PF15065">
    <property type="entry name" value="NCU-G1"/>
    <property type="match status" value="1"/>
</dbReference>
<proteinExistence type="inferred from homology"/>
<evidence type="ECO:0000256" key="6">
    <source>
        <dbReference type="ARBA" id="ARBA00023180"/>
    </source>
</evidence>
<comment type="subunit">
    <text evidence="10">Interacts (via lumenal domain) with lysosomal protein MFSD1; the interaction starts while both proteins are still in the endoplasmic reticulum and is required for stabilization of MFSD1 in lysosomes but has no direct effect on its targeting to lysosomes or transporter activity.</text>
</comment>
<dbReference type="GO" id="GO:0005765">
    <property type="term" value="C:lysosomal membrane"/>
    <property type="evidence" value="ECO:0007669"/>
    <property type="project" value="UniProtKB-SubCell"/>
</dbReference>
<evidence type="ECO:0000313" key="11">
    <source>
        <dbReference type="Ensembl" id="ENSCSAVP00000006723.1"/>
    </source>
</evidence>
<keyword evidence="12" id="KW-1185">Reference proteome</keyword>
<evidence type="ECO:0000313" key="12">
    <source>
        <dbReference type="Proteomes" id="UP000007875"/>
    </source>
</evidence>
<keyword evidence="6" id="KW-0325">Glycoprotein</keyword>
<evidence type="ECO:0000256" key="7">
    <source>
        <dbReference type="ARBA" id="ARBA00023228"/>
    </source>
</evidence>
<keyword evidence="2" id="KW-0812">Transmembrane</keyword>
<organism evidence="11 12">
    <name type="scientific">Ciona savignyi</name>
    <name type="common">Pacific transparent sea squirt</name>
    <dbReference type="NCBI Taxonomy" id="51511"/>
    <lineage>
        <taxon>Eukaryota</taxon>
        <taxon>Metazoa</taxon>
        <taxon>Chordata</taxon>
        <taxon>Tunicata</taxon>
        <taxon>Ascidiacea</taxon>
        <taxon>Phlebobranchia</taxon>
        <taxon>Cionidae</taxon>
        <taxon>Ciona</taxon>
    </lineage>
</organism>
<protein>
    <submittedName>
        <fullName evidence="11">Uncharacterized protein</fullName>
    </submittedName>
</protein>
<dbReference type="InterPro" id="IPR029382">
    <property type="entry name" value="NCU-G1"/>
</dbReference>
<evidence type="ECO:0000256" key="9">
    <source>
        <dbReference type="ARBA" id="ARBA00024189"/>
    </source>
</evidence>
<dbReference type="PANTHER" id="PTHR31981:SF1">
    <property type="entry name" value="GLYCOSYLATED LYSOSOMAL MEMBRANE PROTEIN"/>
    <property type="match status" value="1"/>
</dbReference>
<dbReference type="PANTHER" id="PTHR31981">
    <property type="entry name" value="GLYCOSYLATED LYSOSOMAL MEMBRANE PROTEIN"/>
    <property type="match status" value="1"/>
</dbReference>